<evidence type="ECO:0000313" key="1">
    <source>
        <dbReference type="EMBL" id="RIH89559.1"/>
    </source>
</evidence>
<keyword evidence="2" id="KW-1185">Reference proteome</keyword>
<proteinExistence type="predicted"/>
<accession>A0A399F2Q0</accession>
<dbReference type="EMBL" id="QWLA01000002">
    <property type="protein sequence ID" value="RIH89559.1"/>
    <property type="molecule type" value="Genomic_DNA"/>
</dbReference>
<organism evidence="1 2">
    <name type="scientific">Calidithermus roseus</name>
    <dbReference type="NCBI Taxonomy" id="1644118"/>
    <lineage>
        <taxon>Bacteria</taxon>
        <taxon>Thermotogati</taxon>
        <taxon>Deinococcota</taxon>
        <taxon>Deinococci</taxon>
        <taxon>Thermales</taxon>
        <taxon>Thermaceae</taxon>
        <taxon>Calidithermus</taxon>
    </lineage>
</organism>
<dbReference type="OrthoDB" id="34506at2"/>
<evidence type="ECO:0000313" key="2">
    <source>
        <dbReference type="Proteomes" id="UP000265341"/>
    </source>
</evidence>
<name>A0A399F2Q0_9DEIN</name>
<comment type="caution">
    <text evidence="1">The sequence shown here is derived from an EMBL/GenBank/DDBJ whole genome shotgun (WGS) entry which is preliminary data.</text>
</comment>
<dbReference type="AlphaFoldDB" id="A0A399F2Q0"/>
<dbReference type="RefSeq" id="WP_119275526.1">
    <property type="nucleotide sequence ID" value="NZ_QWLA01000002.1"/>
</dbReference>
<protein>
    <submittedName>
        <fullName evidence="1">Uncharacterized protein</fullName>
    </submittedName>
</protein>
<reference evidence="1 2" key="1">
    <citation type="submission" date="2018-08" db="EMBL/GenBank/DDBJ databases">
        <title>Meiothermus roseus NBRC 110900 genome sequencing project.</title>
        <authorList>
            <person name="Da Costa M.S."/>
            <person name="Albuquerque L."/>
            <person name="Raposo P."/>
            <person name="Froufe H.J.C."/>
            <person name="Barroso C.S."/>
            <person name="Egas C."/>
        </authorList>
    </citation>
    <scope>NUCLEOTIDE SEQUENCE [LARGE SCALE GENOMIC DNA]</scope>
    <source>
        <strain evidence="1 2">NBRC 110900</strain>
    </source>
</reference>
<sequence length="69" mass="7632">MNPKAGQVYVLRIWWEPDQEGTVWRASLSRGGKGKKHLFASLEALLTFLEEEWGGLEGSGSLSPGDEVE</sequence>
<gene>
    <name evidence="1" type="ORF">Mrose_00147</name>
</gene>
<dbReference type="Proteomes" id="UP000265341">
    <property type="component" value="Unassembled WGS sequence"/>
</dbReference>